<dbReference type="SUPFAM" id="SSF53448">
    <property type="entry name" value="Nucleotide-diphospho-sugar transferases"/>
    <property type="match status" value="1"/>
</dbReference>
<dbReference type="AlphaFoldDB" id="A0ABD6BCN7"/>
<organism evidence="2 3">
    <name type="scientific">Haloarchaeobius amylolyticus</name>
    <dbReference type="NCBI Taxonomy" id="1198296"/>
    <lineage>
        <taxon>Archaea</taxon>
        <taxon>Methanobacteriati</taxon>
        <taxon>Methanobacteriota</taxon>
        <taxon>Stenosarchaea group</taxon>
        <taxon>Halobacteria</taxon>
        <taxon>Halobacteriales</taxon>
        <taxon>Halorubellaceae</taxon>
        <taxon>Haloarchaeobius</taxon>
    </lineage>
</organism>
<comment type="caution">
    <text evidence="2">The sequence shown here is derived from an EMBL/GenBank/DDBJ whole genome shotgun (WGS) entry which is preliminary data.</text>
</comment>
<dbReference type="PANTHER" id="PTHR22916">
    <property type="entry name" value="GLYCOSYLTRANSFERASE"/>
    <property type="match status" value="1"/>
</dbReference>
<dbReference type="Pfam" id="PF00535">
    <property type="entry name" value="Glycos_transf_2"/>
    <property type="match status" value="1"/>
</dbReference>
<evidence type="ECO:0000313" key="2">
    <source>
        <dbReference type="EMBL" id="MFD1562780.1"/>
    </source>
</evidence>
<dbReference type="GO" id="GO:0016758">
    <property type="term" value="F:hexosyltransferase activity"/>
    <property type="evidence" value="ECO:0007669"/>
    <property type="project" value="UniProtKB-ARBA"/>
</dbReference>
<evidence type="ECO:0000313" key="3">
    <source>
        <dbReference type="Proteomes" id="UP001597076"/>
    </source>
</evidence>
<dbReference type="Proteomes" id="UP001597076">
    <property type="component" value="Unassembled WGS sequence"/>
</dbReference>
<reference evidence="2 3" key="1">
    <citation type="journal article" date="2019" name="Int. J. Syst. Evol. Microbiol.">
        <title>The Global Catalogue of Microorganisms (GCM) 10K type strain sequencing project: providing services to taxonomists for standard genome sequencing and annotation.</title>
        <authorList>
            <consortium name="The Broad Institute Genomics Platform"/>
            <consortium name="The Broad Institute Genome Sequencing Center for Infectious Disease"/>
            <person name="Wu L."/>
            <person name="Ma J."/>
        </authorList>
    </citation>
    <scope>NUCLEOTIDE SEQUENCE [LARGE SCALE GENOMIC DNA]</scope>
    <source>
        <strain evidence="2 3">CGMCC 1.12230</strain>
    </source>
</reference>
<dbReference type="InterPro" id="IPR001173">
    <property type="entry name" value="Glyco_trans_2-like"/>
</dbReference>
<name>A0ABD6BCN7_9EURY</name>
<keyword evidence="3" id="KW-1185">Reference proteome</keyword>
<feature type="domain" description="Glycosyltransferase 2-like" evidence="1">
    <location>
        <begin position="14"/>
        <end position="128"/>
    </location>
</feature>
<proteinExistence type="predicted"/>
<dbReference type="RefSeq" id="WP_390284724.1">
    <property type="nucleotide sequence ID" value="NZ_JBHUDI010000003.1"/>
</dbReference>
<gene>
    <name evidence="2" type="ORF">ACFR99_04355</name>
</gene>
<dbReference type="PANTHER" id="PTHR22916:SF3">
    <property type="entry name" value="UDP-GLCNAC:BETAGAL BETA-1,3-N-ACETYLGLUCOSAMINYLTRANSFERASE-LIKE PROTEIN 1"/>
    <property type="match status" value="1"/>
</dbReference>
<dbReference type="InterPro" id="IPR029044">
    <property type="entry name" value="Nucleotide-diphossugar_trans"/>
</dbReference>
<sequence length="287" mass="33416">MPNQETKSGSPLVSVTICSYNAEDFLENTLRSVIKQTYSNMEILVLDNNSTDGTRSILREYEDQDDRIEVFYSNENKGAFRGLNHLIEICEGEYIAIQDHDDIWHPEKIERQVEALENNEQYIGCGTNLIKLFENEDKVAFRQYSKCSKVVPHTSLMFRNEGFYYDSSIGYKTDVYFMKYILCSENRNLYVLQDALSMHLVRSDNNNLSKKWTKGIPRNVIRYFNATGEFKTLCWGIIAHLLPDAAINRVKYQILDFEFQNIATIAEDNFTRPYLGYIKSYCQAPEK</sequence>
<evidence type="ECO:0000259" key="1">
    <source>
        <dbReference type="Pfam" id="PF00535"/>
    </source>
</evidence>
<dbReference type="EMBL" id="JBHUDI010000003">
    <property type="protein sequence ID" value="MFD1562780.1"/>
    <property type="molecule type" value="Genomic_DNA"/>
</dbReference>
<dbReference type="Gene3D" id="3.90.550.10">
    <property type="entry name" value="Spore Coat Polysaccharide Biosynthesis Protein SpsA, Chain A"/>
    <property type="match status" value="1"/>
</dbReference>
<protein>
    <submittedName>
        <fullName evidence="2">Glycosyltransferase family 2 protein</fullName>
    </submittedName>
</protein>
<dbReference type="CDD" id="cd00761">
    <property type="entry name" value="Glyco_tranf_GTA_type"/>
    <property type="match status" value="1"/>
</dbReference>
<accession>A0ABD6BCN7</accession>